<evidence type="ECO:0000313" key="1">
    <source>
        <dbReference type="EMBL" id="SJL05225.1"/>
    </source>
</evidence>
<protein>
    <submittedName>
        <fullName evidence="1">Uncharacterized protein</fullName>
    </submittedName>
</protein>
<keyword evidence="2" id="KW-1185">Reference proteome</keyword>
<dbReference type="EMBL" id="FUEG01000006">
    <property type="protein sequence ID" value="SJL05225.1"/>
    <property type="molecule type" value="Genomic_DNA"/>
</dbReference>
<gene>
    <name evidence="1" type="ORF">ARMOST_08591</name>
</gene>
<sequence>MHLQLKKDKEVEKKEKDKKQSKLGNFDLFLNVEKEADPILHLYAQKQLTDFKYYPLWYFMKIFTTEASYIVNTLAPDTLNLQQDSGSGLLSFQASSMVKLSKNTQADKNLSWSQFSYTFAWFLQAINMANWLKNTIQMFASMFLSLMLYSFRQWSNSKKSLLVYADDTRRQWHCDIEEGNCAPNLANIIVDHLENISNDLHNKAKVHSKVYIMFSFQSLGFSFSFVFTSCNVLSSSTVFLRIGCTMHNFFPIGCIFDVSCLSHPTSLIFRVVLPILMWVTQVSGPAPDQFLHEDTTTIIDLTIHNTIVTTMTNLTMSLLIQVKTENLTS</sequence>
<dbReference type="STRING" id="47428.A0A284R931"/>
<evidence type="ECO:0000313" key="2">
    <source>
        <dbReference type="Proteomes" id="UP000219338"/>
    </source>
</evidence>
<dbReference type="Proteomes" id="UP000219338">
    <property type="component" value="Unassembled WGS sequence"/>
</dbReference>
<proteinExistence type="predicted"/>
<reference evidence="2" key="1">
    <citation type="journal article" date="2017" name="Nat. Ecol. Evol.">
        <title>Genome expansion and lineage-specific genetic innovations in the forest pathogenic fungi Armillaria.</title>
        <authorList>
            <person name="Sipos G."/>
            <person name="Prasanna A.N."/>
            <person name="Walter M.C."/>
            <person name="O'Connor E."/>
            <person name="Balint B."/>
            <person name="Krizsan K."/>
            <person name="Kiss B."/>
            <person name="Hess J."/>
            <person name="Varga T."/>
            <person name="Slot J."/>
            <person name="Riley R."/>
            <person name="Boka B."/>
            <person name="Rigling D."/>
            <person name="Barry K."/>
            <person name="Lee J."/>
            <person name="Mihaltcheva S."/>
            <person name="LaButti K."/>
            <person name="Lipzen A."/>
            <person name="Waldron R."/>
            <person name="Moloney N.M."/>
            <person name="Sperisen C."/>
            <person name="Kredics L."/>
            <person name="Vagvoelgyi C."/>
            <person name="Patrignani A."/>
            <person name="Fitzpatrick D."/>
            <person name="Nagy I."/>
            <person name="Doyle S."/>
            <person name="Anderson J.B."/>
            <person name="Grigoriev I.V."/>
            <person name="Gueldener U."/>
            <person name="Muensterkoetter M."/>
            <person name="Nagy L.G."/>
        </authorList>
    </citation>
    <scope>NUCLEOTIDE SEQUENCE [LARGE SCALE GENOMIC DNA]</scope>
    <source>
        <strain evidence="2">C18/9</strain>
    </source>
</reference>
<name>A0A284R931_ARMOS</name>
<dbReference type="AlphaFoldDB" id="A0A284R931"/>
<accession>A0A284R931</accession>
<organism evidence="1 2">
    <name type="scientific">Armillaria ostoyae</name>
    <name type="common">Armillaria root rot fungus</name>
    <dbReference type="NCBI Taxonomy" id="47428"/>
    <lineage>
        <taxon>Eukaryota</taxon>
        <taxon>Fungi</taxon>
        <taxon>Dikarya</taxon>
        <taxon>Basidiomycota</taxon>
        <taxon>Agaricomycotina</taxon>
        <taxon>Agaricomycetes</taxon>
        <taxon>Agaricomycetidae</taxon>
        <taxon>Agaricales</taxon>
        <taxon>Marasmiineae</taxon>
        <taxon>Physalacriaceae</taxon>
        <taxon>Armillaria</taxon>
    </lineage>
</organism>